<keyword evidence="2" id="KW-1003">Cell membrane</keyword>
<proteinExistence type="predicted"/>
<reference evidence="9 10" key="1">
    <citation type="journal article" date="1991" name="Int. J. Syst. Bacteriol.">
        <title>Description of the erythromycin-producing bacterium Arthrobacter sp. strain NRRL B-3381 as Aeromicrobium erythreum gen. nov., sp. nov.</title>
        <authorList>
            <person name="Miller E.S."/>
            <person name="Woese C.R."/>
            <person name="Brenner S."/>
        </authorList>
    </citation>
    <scope>NUCLEOTIDE SEQUENCE [LARGE SCALE GENOMIC DNA]</scope>
    <source>
        <strain evidence="9 10">AR18</strain>
    </source>
</reference>
<feature type="transmembrane region" description="Helical" evidence="6">
    <location>
        <begin position="160"/>
        <end position="181"/>
    </location>
</feature>
<dbReference type="InterPro" id="IPR008457">
    <property type="entry name" value="Cu-R_CopD_dom"/>
</dbReference>
<feature type="transmembrane region" description="Helical" evidence="6">
    <location>
        <begin position="355"/>
        <end position="375"/>
    </location>
</feature>
<keyword evidence="3 6" id="KW-0812">Transmembrane</keyword>
<feature type="transmembrane region" description="Helical" evidence="6">
    <location>
        <begin position="421"/>
        <end position="441"/>
    </location>
</feature>
<evidence type="ECO:0000256" key="4">
    <source>
        <dbReference type="ARBA" id="ARBA00022989"/>
    </source>
</evidence>
<feature type="transmembrane region" description="Helical" evidence="6">
    <location>
        <begin position="387"/>
        <end position="409"/>
    </location>
</feature>
<dbReference type="AlphaFoldDB" id="A0A0U4C9R8"/>
<dbReference type="GO" id="GO:0006825">
    <property type="term" value="P:copper ion transport"/>
    <property type="evidence" value="ECO:0007669"/>
    <property type="project" value="InterPro"/>
</dbReference>
<evidence type="ECO:0000256" key="1">
    <source>
        <dbReference type="ARBA" id="ARBA00004651"/>
    </source>
</evidence>
<accession>A0A0U4C9R8</accession>
<feature type="transmembrane region" description="Helical" evidence="6">
    <location>
        <begin position="49"/>
        <end position="72"/>
    </location>
</feature>
<organism evidence="9 10">
    <name type="scientific">Aeromicrobium erythreum</name>
    <dbReference type="NCBI Taxonomy" id="2041"/>
    <lineage>
        <taxon>Bacteria</taxon>
        <taxon>Bacillati</taxon>
        <taxon>Actinomycetota</taxon>
        <taxon>Actinomycetes</taxon>
        <taxon>Propionibacteriales</taxon>
        <taxon>Nocardioidaceae</taxon>
        <taxon>Aeromicrobium</taxon>
    </lineage>
</organism>
<feature type="transmembrane region" description="Helical" evidence="6">
    <location>
        <begin position="294"/>
        <end position="315"/>
    </location>
</feature>
<feature type="transmembrane region" description="Helical" evidence="6">
    <location>
        <begin position="227"/>
        <end position="249"/>
    </location>
</feature>
<evidence type="ECO:0000313" key="10">
    <source>
        <dbReference type="Proteomes" id="UP000067689"/>
    </source>
</evidence>
<sequence length="652" mass="69253">MSILRTTVASFLVASAACVAALSLGGGAPQQVPEGLPDPGPLVGWSLPLASVVSDGLLVVLVGLLLAVVALLPTSADDVQGLSVDAVRGAARVAAAWSLLSIVLYVLTVADVFARPIGSLTFPLLSELATTATGGVVLLQVLVGALAWAVLRWTIAVRRLAVVLGVVLASLVPVAFAGHSASSGSHDLAALSLLLHLVGVCLWVGGLVALTWVAWRGSKRLAPALRRYSVLALWAFVVVGVSGVVNAAVRLRSVTDVVGTGYGQLVLAKVVALVALGWFGWVQRRRLADRDAGFLSVATSEVLLMAATIGLAVALSRTPTPVGDILTTPAQELLGGPVPPAPDVLRMALGFTPNGLGLTIVVLGAALYVRGLLVLRRRGDAWPVGRTVAWFVGLLVVAWSTIGGLGVYSHVMFSAHMVSHMLLSMVAPIFLVLGAPVTLALRTLPGPRQPGDVSPRTLLTSFLASRFLHVLTHPVVPPVLFVGSLYALYFTPLFGFLMREHWGHTAMELHFLLVGSLFYYVIIGVDPSPRRLPPLARFGIMLVTLPFHAFFSIAIMSSARVLAEPYWTTIDRPYRTDLLADQYLGGSISWALGEVPLVLVMIALLFQWFRSDQREARRIDRAADRDGDAALAAYNARLKDLAEHGKRRDPDA</sequence>
<feature type="transmembrane region" description="Helical" evidence="6">
    <location>
        <begin position="93"/>
        <end position="114"/>
    </location>
</feature>
<dbReference type="PANTHER" id="PTHR34820">
    <property type="entry name" value="INNER MEMBRANE PROTEIN YEBZ"/>
    <property type="match status" value="1"/>
</dbReference>
<evidence type="ECO:0000256" key="2">
    <source>
        <dbReference type="ARBA" id="ARBA00022475"/>
    </source>
</evidence>
<keyword evidence="5 6" id="KW-0472">Membrane</keyword>
<feature type="transmembrane region" description="Helical" evidence="6">
    <location>
        <begin position="261"/>
        <end position="282"/>
    </location>
</feature>
<dbReference type="GO" id="GO:0005886">
    <property type="term" value="C:plasma membrane"/>
    <property type="evidence" value="ECO:0007669"/>
    <property type="project" value="UniProtKB-SubCell"/>
</dbReference>
<evidence type="ECO:0000256" key="6">
    <source>
        <dbReference type="SAM" id="Phobius"/>
    </source>
</evidence>
<feature type="transmembrane region" description="Helical" evidence="6">
    <location>
        <begin position="509"/>
        <end position="526"/>
    </location>
</feature>
<keyword evidence="7" id="KW-0732">Signal</keyword>
<dbReference type="InterPro" id="IPR019108">
    <property type="entry name" value="Caa3_assmbl_CtaG-rel"/>
</dbReference>
<dbReference type="Pfam" id="PF09678">
    <property type="entry name" value="Caa3_CtaG"/>
    <property type="match status" value="1"/>
</dbReference>
<dbReference type="Proteomes" id="UP000067689">
    <property type="component" value="Chromosome"/>
</dbReference>
<feature type="signal peptide" evidence="7">
    <location>
        <begin position="1"/>
        <end position="20"/>
    </location>
</feature>
<evidence type="ECO:0000259" key="8">
    <source>
        <dbReference type="Pfam" id="PF05425"/>
    </source>
</evidence>
<keyword evidence="10" id="KW-1185">Reference proteome</keyword>
<evidence type="ECO:0000256" key="3">
    <source>
        <dbReference type="ARBA" id="ARBA00022692"/>
    </source>
</evidence>
<feature type="domain" description="Copper resistance protein D" evidence="8">
    <location>
        <begin position="223"/>
        <end position="315"/>
    </location>
</feature>
<feature type="transmembrane region" description="Helical" evidence="6">
    <location>
        <begin position="475"/>
        <end position="497"/>
    </location>
</feature>
<evidence type="ECO:0000256" key="7">
    <source>
        <dbReference type="SAM" id="SignalP"/>
    </source>
</evidence>
<dbReference type="PANTHER" id="PTHR34820:SF4">
    <property type="entry name" value="INNER MEMBRANE PROTEIN YEBZ"/>
    <property type="match status" value="1"/>
</dbReference>
<evidence type="ECO:0000256" key="5">
    <source>
        <dbReference type="ARBA" id="ARBA00023136"/>
    </source>
</evidence>
<dbReference type="STRING" id="2041.AERYTH_08585"/>
<feature type="transmembrane region" description="Helical" evidence="6">
    <location>
        <begin position="583"/>
        <end position="609"/>
    </location>
</feature>
<dbReference type="OrthoDB" id="5241646at2"/>
<protein>
    <recommendedName>
        <fullName evidence="8">Copper resistance protein D domain-containing protein</fullName>
    </recommendedName>
</protein>
<dbReference type="RefSeq" id="WP_067857274.1">
    <property type="nucleotide sequence ID" value="NZ_CP011502.1"/>
</dbReference>
<feature type="transmembrane region" description="Helical" evidence="6">
    <location>
        <begin position="538"/>
        <end position="563"/>
    </location>
</feature>
<dbReference type="InterPro" id="IPR032694">
    <property type="entry name" value="CopC/D"/>
</dbReference>
<feature type="transmembrane region" description="Helical" evidence="6">
    <location>
        <begin position="134"/>
        <end position="153"/>
    </location>
</feature>
<feature type="chain" id="PRO_5039091160" description="Copper resistance protein D domain-containing protein" evidence="7">
    <location>
        <begin position="21"/>
        <end position="652"/>
    </location>
</feature>
<dbReference type="PROSITE" id="PS51257">
    <property type="entry name" value="PROKAR_LIPOPROTEIN"/>
    <property type="match status" value="1"/>
</dbReference>
<name>A0A0U4C9R8_9ACTN</name>
<comment type="subcellular location">
    <subcellularLocation>
        <location evidence="1">Cell membrane</location>
        <topology evidence="1">Multi-pass membrane protein</topology>
    </subcellularLocation>
</comment>
<dbReference type="Pfam" id="PF05425">
    <property type="entry name" value="CopD"/>
    <property type="match status" value="1"/>
</dbReference>
<keyword evidence="4 6" id="KW-1133">Transmembrane helix</keyword>
<dbReference type="KEGG" id="aer:AERYTH_08585"/>
<gene>
    <name evidence="9" type="ORF">AERYTH_08585</name>
</gene>
<evidence type="ECO:0000313" key="9">
    <source>
        <dbReference type="EMBL" id="ALX04747.1"/>
    </source>
</evidence>
<feature type="transmembrane region" description="Helical" evidence="6">
    <location>
        <begin position="193"/>
        <end position="215"/>
    </location>
</feature>
<dbReference type="PATRIC" id="fig|2041.4.peg.1799"/>
<dbReference type="EMBL" id="CP011502">
    <property type="protein sequence ID" value="ALX04747.1"/>
    <property type="molecule type" value="Genomic_DNA"/>
</dbReference>